<feature type="transmembrane region" description="Helical" evidence="6">
    <location>
        <begin position="119"/>
        <end position="140"/>
    </location>
</feature>
<accession>A0A0D3I682</accession>
<feature type="transmembrane region" description="Helical" evidence="6">
    <location>
        <begin position="419"/>
        <end position="451"/>
    </location>
</feature>
<feature type="transmembrane region" description="Helical" evidence="6">
    <location>
        <begin position="199"/>
        <end position="226"/>
    </location>
</feature>
<feature type="transmembrane region" description="Helical" evidence="6">
    <location>
        <begin position="320"/>
        <end position="345"/>
    </location>
</feature>
<keyword evidence="4 6" id="KW-1133">Transmembrane helix</keyword>
<feature type="transmembrane region" description="Helical" evidence="6">
    <location>
        <begin position="254"/>
        <end position="272"/>
    </location>
</feature>
<organism evidence="7 8">
    <name type="scientific">Emiliania huxleyi (strain CCMP1516)</name>
    <dbReference type="NCBI Taxonomy" id="280463"/>
    <lineage>
        <taxon>Eukaryota</taxon>
        <taxon>Haptista</taxon>
        <taxon>Haptophyta</taxon>
        <taxon>Prymnesiophyceae</taxon>
        <taxon>Isochrysidales</taxon>
        <taxon>Noelaerhabdaceae</taxon>
        <taxon>Emiliania</taxon>
    </lineage>
</organism>
<protein>
    <recommendedName>
        <fullName evidence="6">Choline transporter-like protein</fullName>
    </recommendedName>
</protein>
<dbReference type="RefSeq" id="XP_005759196.1">
    <property type="nucleotide sequence ID" value="XM_005759139.1"/>
</dbReference>
<name>A0A0D3I682_EMIH1</name>
<evidence type="ECO:0000256" key="6">
    <source>
        <dbReference type="RuleBase" id="RU368066"/>
    </source>
</evidence>
<dbReference type="InterPro" id="IPR007603">
    <property type="entry name" value="Choline_transptr-like"/>
</dbReference>
<evidence type="ECO:0000313" key="8">
    <source>
        <dbReference type="Proteomes" id="UP000013827"/>
    </source>
</evidence>
<evidence type="ECO:0000256" key="2">
    <source>
        <dbReference type="ARBA" id="ARBA00007168"/>
    </source>
</evidence>
<evidence type="ECO:0000313" key="7">
    <source>
        <dbReference type="EnsemblProtists" id="EOD06767"/>
    </source>
</evidence>
<dbReference type="GO" id="GO:0022857">
    <property type="term" value="F:transmembrane transporter activity"/>
    <property type="evidence" value="ECO:0007669"/>
    <property type="project" value="UniProtKB-UniRule"/>
</dbReference>
<dbReference type="Proteomes" id="UP000013827">
    <property type="component" value="Unassembled WGS sequence"/>
</dbReference>
<keyword evidence="3 6" id="KW-0812">Transmembrane</keyword>
<dbReference type="HOGENOM" id="CLU_505730_0_0_1"/>
<dbReference type="PANTHER" id="PTHR12385:SF4">
    <property type="entry name" value="PROTEIN PNS1"/>
    <property type="match status" value="1"/>
</dbReference>
<evidence type="ECO:0000256" key="3">
    <source>
        <dbReference type="ARBA" id="ARBA00022692"/>
    </source>
</evidence>
<dbReference type="AlphaFoldDB" id="A0A0D3I682"/>
<evidence type="ECO:0000256" key="1">
    <source>
        <dbReference type="ARBA" id="ARBA00004141"/>
    </source>
</evidence>
<feature type="transmembrane region" description="Helical" evidence="6">
    <location>
        <begin position="284"/>
        <end position="308"/>
    </location>
</feature>
<feature type="transmembrane region" description="Helical" evidence="6">
    <location>
        <begin position="91"/>
        <end position="112"/>
    </location>
</feature>
<evidence type="ECO:0000256" key="5">
    <source>
        <dbReference type="ARBA" id="ARBA00023136"/>
    </source>
</evidence>
<comment type="subcellular location">
    <subcellularLocation>
        <location evidence="6">Cell membrane</location>
        <topology evidence="6">Multi-pass membrane protein</topology>
    </subcellularLocation>
    <subcellularLocation>
        <location evidence="1">Membrane</location>
        <topology evidence="1">Multi-pass membrane protein</topology>
    </subcellularLocation>
</comment>
<dbReference type="GeneID" id="17252894"/>
<dbReference type="EnsemblProtists" id="EOD06767">
    <property type="protein sequence ID" value="EOD06767"/>
    <property type="gene ID" value="EMIHUDRAFT_218831"/>
</dbReference>
<keyword evidence="8" id="KW-1185">Reference proteome</keyword>
<reference evidence="7" key="2">
    <citation type="submission" date="2024-10" db="UniProtKB">
        <authorList>
            <consortium name="EnsemblProtists"/>
        </authorList>
    </citation>
    <scope>IDENTIFICATION</scope>
</reference>
<dbReference type="PANTHER" id="PTHR12385">
    <property type="entry name" value="CHOLINE TRANSPORTER-LIKE (SLC FAMILY 44)"/>
    <property type="match status" value="1"/>
</dbReference>
<dbReference type="GO" id="GO:0005886">
    <property type="term" value="C:plasma membrane"/>
    <property type="evidence" value="ECO:0007669"/>
    <property type="project" value="UniProtKB-SubCell"/>
</dbReference>
<evidence type="ECO:0000256" key="4">
    <source>
        <dbReference type="ARBA" id="ARBA00022989"/>
    </source>
</evidence>
<dbReference type="PaxDb" id="2903-EOD06767"/>
<dbReference type="Pfam" id="PF04515">
    <property type="entry name" value="Choline_transpo"/>
    <property type="match status" value="1"/>
</dbReference>
<feature type="transmembrane region" description="Helical" evidence="6">
    <location>
        <begin position="160"/>
        <end position="178"/>
    </location>
</feature>
<feature type="transmembrane region" description="Helical" evidence="6">
    <location>
        <begin position="471"/>
        <end position="490"/>
    </location>
</feature>
<sequence>MLFRSRASASDHEKAVMRGVVKLQAAVRRKRAHSSFLRMDETDALPLRDAWAIWLFLAHVIAVVWVGSPFLGAESYLGEAAFEHHQARDLALALALSLCTSFAFVHCFVLVLETQALRLLYVTLFAVPSTLVAFGVAAAADAAGPNKLGYAEEYGSNLGFGVALVGGAIFLSVYLLRWRIDTSAALLSKSAALLLEMPGLITVAYGSALAATCWFLLWLPFAVYVIQRVVEHLWDDFYQQWGEGAEARYTSGEVTAICAAVYFLLLLSLYWGQNVCKGVSDVTAAGAIGAWVFVPETVAAPAPCVGLLLKPVVSNALLRAMTTCFGSICFGTLVVAVVQALVATLKQLKYRRMSNCVPLGLPLKLVNCCVDCVLDAIKRAAEAFNEWALVYTGLYGRSFLASGRAVIGRSLVKKAGMDVAANILLVSPVVWLATAGCLLVTLAMCAALAAALGHHGQTQAIWVMLPLPRRYALAAALAVPVVSVGLSPLLTSTRTLLICYAEADHSHALRTTPRLYADHVLRRRDPELVERIEGARDLGRRKGREARAVIFILFSVL</sequence>
<reference evidence="8" key="1">
    <citation type="journal article" date="2013" name="Nature">
        <title>Pan genome of the phytoplankton Emiliania underpins its global distribution.</title>
        <authorList>
            <person name="Read B.A."/>
            <person name="Kegel J."/>
            <person name="Klute M.J."/>
            <person name="Kuo A."/>
            <person name="Lefebvre S.C."/>
            <person name="Maumus F."/>
            <person name="Mayer C."/>
            <person name="Miller J."/>
            <person name="Monier A."/>
            <person name="Salamov A."/>
            <person name="Young J."/>
            <person name="Aguilar M."/>
            <person name="Claverie J.M."/>
            <person name="Frickenhaus S."/>
            <person name="Gonzalez K."/>
            <person name="Herman E.K."/>
            <person name="Lin Y.C."/>
            <person name="Napier J."/>
            <person name="Ogata H."/>
            <person name="Sarno A.F."/>
            <person name="Shmutz J."/>
            <person name="Schroeder D."/>
            <person name="de Vargas C."/>
            <person name="Verret F."/>
            <person name="von Dassow P."/>
            <person name="Valentin K."/>
            <person name="Van de Peer Y."/>
            <person name="Wheeler G."/>
            <person name="Dacks J.B."/>
            <person name="Delwiche C.F."/>
            <person name="Dyhrman S.T."/>
            <person name="Glockner G."/>
            <person name="John U."/>
            <person name="Richards T."/>
            <person name="Worden A.Z."/>
            <person name="Zhang X."/>
            <person name="Grigoriev I.V."/>
            <person name="Allen A.E."/>
            <person name="Bidle K."/>
            <person name="Borodovsky M."/>
            <person name="Bowler C."/>
            <person name="Brownlee C."/>
            <person name="Cock J.M."/>
            <person name="Elias M."/>
            <person name="Gladyshev V.N."/>
            <person name="Groth M."/>
            <person name="Guda C."/>
            <person name="Hadaegh A."/>
            <person name="Iglesias-Rodriguez M.D."/>
            <person name="Jenkins J."/>
            <person name="Jones B.M."/>
            <person name="Lawson T."/>
            <person name="Leese F."/>
            <person name="Lindquist E."/>
            <person name="Lobanov A."/>
            <person name="Lomsadze A."/>
            <person name="Malik S.B."/>
            <person name="Marsh M.E."/>
            <person name="Mackinder L."/>
            <person name="Mock T."/>
            <person name="Mueller-Roeber B."/>
            <person name="Pagarete A."/>
            <person name="Parker M."/>
            <person name="Probert I."/>
            <person name="Quesneville H."/>
            <person name="Raines C."/>
            <person name="Rensing S.A."/>
            <person name="Riano-Pachon D.M."/>
            <person name="Richier S."/>
            <person name="Rokitta S."/>
            <person name="Shiraiwa Y."/>
            <person name="Soanes D.M."/>
            <person name="van der Giezen M."/>
            <person name="Wahlund T.M."/>
            <person name="Williams B."/>
            <person name="Wilson W."/>
            <person name="Wolfe G."/>
            <person name="Wurch L.L."/>
        </authorList>
    </citation>
    <scope>NUCLEOTIDE SEQUENCE</scope>
</reference>
<comment type="function">
    <text evidence="6">Choline transporter.</text>
</comment>
<dbReference type="KEGG" id="ehx:EMIHUDRAFT_218831"/>
<proteinExistence type="inferred from homology"/>
<keyword evidence="5 6" id="KW-0472">Membrane</keyword>
<feature type="transmembrane region" description="Helical" evidence="6">
    <location>
        <begin position="51"/>
        <end position="71"/>
    </location>
</feature>
<comment type="similarity">
    <text evidence="2 6">Belongs to the CTL (choline transporter-like) family.</text>
</comment>
<dbReference type="eggNOG" id="KOG1362">
    <property type="taxonomic scope" value="Eukaryota"/>
</dbReference>